<comment type="caution">
    <text evidence="1">The sequence shown here is derived from an EMBL/GenBank/DDBJ whole genome shotgun (WGS) entry which is preliminary data.</text>
</comment>
<dbReference type="EMBL" id="RIAR02000001">
    <property type="protein sequence ID" value="NSL90469.1"/>
    <property type="molecule type" value="Genomic_DNA"/>
</dbReference>
<evidence type="ECO:0000313" key="1">
    <source>
        <dbReference type="EMBL" id="NSL90469.1"/>
    </source>
</evidence>
<organism evidence="1 2">
    <name type="scientific">Chitinophaga solisilvae</name>
    <dbReference type="NCBI Taxonomy" id="1233460"/>
    <lineage>
        <taxon>Bacteria</taxon>
        <taxon>Pseudomonadati</taxon>
        <taxon>Bacteroidota</taxon>
        <taxon>Chitinophagia</taxon>
        <taxon>Chitinophagales</taxon>
        <taxon>Chitinophagaceae</taxon>
        <taxon>Chitinophaga</taxon>
    </lineage>
</organism>
<name>A0A9Q5GUZ6_9BACT</name>
<gene>
    <name evidence="1" type="ORF">ECE50_026840</name>
</gene>
<sequence>MTREDFKVLMQVTEKIKNSPRTPEESIQIFRKLGILDAQGKLTPEFEELRIPRLNI</sequence>
<dbReference type="AlphaFoldDB" id="A0A9Q5GUZ6"/>
<evidence type="ECO:0000313" key="2">
    <source>
        <dbReference type="Proteomes" id="UP000281028"/>
    </source>
</evidence>
<protein>
    <submittedName>
        <fullName evidence="1">Uncharacterized protein</fullName>
    </submittedName>
</protein>
<keyword evidence="2" id="KW-1185">Reference proteome</keyword>
<reference evidence="1" key="1">
    <citation type="submission" date="2020-05" db="EMBL/GenBank/DDBJ databases">
        <title>Chitinophaga laudate sp. nov., isolated from a tropical peat swamp.</title>
        <authorList>
            <person name="Goh C.B.S."/>
            <person name="Lee M.S."/>
            <person name="Parimannan S."/>
            <person name="Pasbakhsh P."/>
            <person name="Yule C.M."/>
            <person name="Rajandas H."/>
            <person name="Loke S."/>
            <person name="Croft L."/>
            <person name="Tan J.B.L."/>
        </authorList>
    </citation>
    <scope>NUCLEOTIDE SEQUENCE</scope>
    <source>
        <strain evidence="1">Mgbs1</strain>
    </source>
</reference>
<proteinExistence type="predicted"/>
<accession>A0A9Q5GUZ6</accession>
<dbReference type="Proteomes" id="UP000281028">
    <property type="component" value="Unassembled WGS sequence"/>
</dbReference>